<dbReference type="Gene3D" id="3.40.50.2300">
    <property type="match status" value="2"/>
</dbReference>
<evidence type="ECO:0000313" key="6">
    <source>
        <dbReference type="EMBL" id="MEJ8823022.1"/>
    </source>
</evidence>
<dbReference type="CDD" id="cd06338">
    <property type="entry name" value="PBP1_ABC_ligand_binding-like"/>
    <property type="match status" value="1"/>
</dbReference>
<keyword evidence="4" id="KW-0029">Amino-acid transport</keyword>
<gene>
    <name evidence="6" type="ORF">WKW80_13425</name>
</gene>
<dbReference type="PANTHER" id="PTHR30483:SF37">
    <property type="entry name" value="ABC TRANSPORTER SUBSTRATE-BINDING PROTEIN"/>
    <property type="match status" value="1"/>
</dbReference>
<dbReference type="RefSeq" id="WP_340364050.1">
    <property type="nucleotide sequence ID" value="NZ_JBBKZV010000006.1"/>
</dbReference>
<proteinExistence type="inferred from homology"/>
<name>A0ABU8VZ79_9BURK</name>
<comment type="similarity">
    <text evidence="1">Belongs to the leucine-binding protein family.</text>
</comment>
<reference evidence="6 7" key="1">
    <citation type="submission" date="2024-03" db="EMBL/GenBank/DDBJ databases">
        <title>Novel species of the genus Variovorax.</title>
        <authorList>
            <person name="Liu Q."/>
            <person name="Xin Y.-H."/>
        </authorList>
    </citation>
    <scope>NUCLEOTIDE SEQUENCE [LARGE SCALE GENOMIC DNA]</scope>
    <source>
        <strain evidence="6 7">KACC 18501</strain>
    </source>
</reference>
<dbReference type="SUPFAM" id="SSF53822">
    <property type="entry name" value="Periplasmic binding protein-like I"/>
    <property type="match status" value="1"/>
</dbReference>
<protein>
    <submittedName>
        <fullName evidence="6">Amino acid ABC transporter substrate-binding protein</fullName>
    </submittedName>
</protein>
<feature type="domain" description="Leucine-binding protein" evidence="5">
    <location>
        <begin position="33"/>
        <end position="370"/>
    </location>
</feature>
<evidence type="ECO:0000256" key="1">
    <source>
        <dbReference type="ARBA" id="ARBA00010062"/>
    </source>
</evidence>
<dbReference type="InterPro" id="IPR006311">
    <property type="entry name" value="TAT_signal"/>
</dbReference>
<evidence type="ECO:0000256" key="3">
    <source>
        <dbReference type="ARBA" id="ARBA00022729"/>
    </source>
</evidence>
<dbReference type="Pfam" id="PF13458">
    <property type="entry name" value="Peripla_BP_6"/>
    <property type="match status" value="1"/>
</dbReference>
<keyword evidence="2" id="KW-0813">Transport</keyword>
<evidence type="ECO:0000256" key="2">
    <source>
        <dbReference type="ARBA" id="ARBA00022448"/>
    </source>
</evidence>
<evidence type="ECO:0000313" key="7">
    <source>
        <dbReference type="Proteomes" id="UP001363010"/>
    </source>
</evidence>
<comment type="caution">
    <text evidence="6">The sequence shown here is derived from an EMBL/GenBank/DDBJ whole genome shotgun (WGS) entry which is preliminary data.</text>
</comment>
<keyword evidence="3" id="KW-0732">Signal</keyword>
<organism evidence="6 7">
    <name type="scientific">Variovorax humicola</name>
    <dbReference type="NCBI Taxonomy" id="1769758"/>
    <lineage>
        <taxon>Bacteria</taxon>
        <taxon>Pseudomonadati</taxon>
        <taxon>Pseudomonadota</taxon>
        <taxon>Betaproteobacteria</taxon>
        <taxon>Burkholderiales</taxon>
        <taxon>Comamonadaceae</taxon>
        <taxon>Variovorax</taxon>
    </lineage>
</organism>
<accession>A0ABU8VZ79</accession>
<dbReference type="Proteomes" id="UP001363010">
    <property type="component" value="Unassembled WGS sequence"/>
</dbReference>
<keyword evidence="7" id="KW-1185">Reference proteome</keyword>
<sequence>MSIDRRSFVAAAGALGAGALWSGNAATQPGGAPIRIGGTLALTGPLSATGLVHKLTGEIYVDGLNKRGGLLGRPVEWVLKDDQSKPDLARTLYEQLVTSDKVDLLIGPYATGAILSAMGVAQRYNKTLVHHTFGIPNLAKYEQQFPAWSIGPDPEKTLPKLVLDALAAAVKPPPKTIAVVTSKFPSVHFVALGAREVAKQRGLDEVLFLEWDFGNRDYGPIAGRVKEANPDFIWTGAIGLEGTQLLDAMKKIDYAPRQHFYHFPSPAPMLKAPEANGALSMTIFEDHPPFTNNPAAAEFVKVYRERATQANMPDTTVETQAAASFTAWQLIEAAVVATKSIDDKAMADWLHANQVDTIQGKLRFNERGNFGADLSKVKQVQNGKWVTVWPPEWAAPGAKLQTRLT</sequence>
<dbReference type="PRINTS" id="PR00337">
    <property type="entry name" value="LEUILEVALBP"/>
</dbReference>
<dbReference type="InterPro" id="IPR028081">
    <property type="entry name" value="Leu-bd"/>
</dbReference>
<evidence type="ECO:0000256" key="4">
    <source>
        <dbReference type="ARBA" id="ARBA00022970"/>
    </source>
</evidence>
<dbReference type="InterPro" id="IPR028082">
    <property type="entry name" value="Peripla_BP_I"/>
</dbReference>
<evidence type="ECO:0000259" key="5">
    <source>
        <dbReference type="Pfam" id="PF13458"/>
    </source>
</evidence>
<dbReference type="PROSITE" id="PS51318">
    <property type="entry name" value="TAT"/>
    <property type="match status" value="1"/>
</dbReference>
<dbReference type="InterPro" id="IPR000709">
    <property type="entry name" value="Leu_Ile_Val-bd"/>
</dbReference>
<dbReference type="InterPro" id="IPR051010">
    <property type="entry name" value="BCAA_transport"/>
</dbReference>
<dbReference type="PANTHER" id="PTHR30483">
    <property type="entry name" value="LEUCINE-SPECIFIC-BINDING PROTEIN"/>
    <property type="match status" value="1"/>
</dbReference>
<dbReference type="EMBL" id="JBBKZV010000006">
    <property type="protein sequence ID" value="MEJ8823022.1"/>
    <property type="molecule type" value="Genomic_DNA"/>
</dbReference>